<protein>
    <submittedName>
        <fullName evidence="3">Zinc finger MYM-type protein 1-like</fullName>
    </submittedName>
</protein>
<proteinExistence type="predicted"/>
<dbReference type="Pfam" id="PF14291">
    <property type="entry name" value="DUF4371"/>
    <property type="match status" value="1"/>
</dbReference>
<dbReference type="PANTHER" id="PTHR45749:SF37">
    <property type="entry name" value="OS05G0311600 PROTEIN"/>
    <property type="match status" value="1"/>
</dbReference>
<comment type="caution">
    <text evidence="3">The sequence shown here is derived from an EMBL/GenBank/DDBJ whole genome shotgun (WGS) entry which is preliminary data.</text>
</comment>
<dbReference type="GO" id="GO:0046983">
    <property type="term" value="F:protein dimerization activity"/>
    <property type="evidence" value="ECO:0007669"/>
    <property type="project" value="InterPro"/>
</dbReference>
<gene>
    <name evidence="3" type="ORF">FWK35_00017961</name>
</gene>
<dbReference type="InterPro" id="IPR008906">
    <property type="entry name" value="HATC_C_dom"/>
</dbReference>
<evidence type="ECO:0000259" key="1">
    <source>
        <dbReference type="Pfam" id="PF05699"/>
    </source>
</evidence>
<feature type="domain" description="HAT C-terminal dimerisation" evidence="1">
    <location>
        <begin position="589"/>
        <end position="650"/>
    </location>
</feature>
<feature type="domain" description="DUF4371" evidence="2">
    <location>
        <begin position="90"/>
        <end position="320"/>
    </location>
</feature>
<evidence type="ECO:0000259" key="2">
    <source>
        <dbReference type="Pfam" id="PF14291"/>
    </source>
</evidence>
<evidence type="ECO:0000313" key="3">
    <source>
        <dbReference type="EMBL" id="KAF0747430.1"/>
    </source>
</evidence>
<dbReference type="AlphaFoldDB" id="A0A6G0Y1T6"/>
<dbReference type="SUPFAM" id="SSF53098">
    <property type="entry name" value="Ribonuclease H-like"/>
    <property type="match status" value="1"/>
</dbReference>
<organism evidence="3 4">
    <name type="scientific">Aphis craccivora</name>
    <name type="common">Cowpea aphid</name>
    <dbReference type="NCBI Taxonomy" id="307492"/>
    <lineage>
        <taxon>Eukaryota</taxon>
        <taxon>Metazoa</taxon>
        <taxon>Ecdysozoa</taxon>
        <taxon>Arthropoda</taxon>
        <taxon>Hexapoda</taxon>
        <taxon>Insecta</taxon>
        <taxon>Pterygota</taxon>
        <taxon>Neoptera</taxon>
        <taxon>Paraneoptera</taxon>
        <taxon>Hemiptera</taxon>
        <taxon>Sternorrhyncha</taxon>
        <taxon>Aphidomorpha</taxon>
        <taxon>Aphidoidea</taxon>
        <taxon>Aphididae</taxon>
        <taxon>Aphidini</taxon>
        <taxon>Aphis</taxon>
        <taxon>Aphis</taxon>
    </lineage>
</organism>
<dbReference type="OrthoDB" id="6584955at2759"/>
<dbReference type="InterPro" id="IPR012337">
    <property type="entry name" value="RNaseH-like_sf"/>
</dbReference>
<dbReference type="EMBL" id="VUJU01006851">
    <property type="protein sequence ID" value="KAF0747430.1"/>
    <property type="molecule type" value="Genomic_DNA"/>
</dbReference>
<dbReference type="Proteomes" id="UP000478052">
    <property type="component" value="Unassembled WGS sequence"/>
</dbReference>
<reference evidence="3 4" key="1">
    <citation type="submission" date="2019-08" db="EMBL/GenBank/DDBJ databases">
        <title>Whole genome of Aphis craccivora.</title>
        <authorList>
            <person name="Voronova N.V."/>
            <person name="Shulinski R.S."/>
            <person name="Bandarenka Y.V."/>
            <person name="Zhorov D.G."/>
            <person name="Warner D."/>
        </authorList>
    </citation>
    <scope>NUCLEOTIDE SEQUENCE [LARGE SCALE GENOMIC DNA]</scope>
    <source>
        <strain evidence="3">180601</strain>
        <tissue evidence="3">Whole Body</tissue>
    </source>
</reference>
<dbReference type="Pfam" id="PF05699">
    <property type="entry name" value="Dimer_Tnp_hAT"/>
    <property type="match status" value="1"/>
</dbReference>
<evidence type="ECO:0000313" key="4">
    <source>
        <dbReference type="Proteomes" id="UP000478052"/>
    </source>
</evidence>
<dbReference type="PANTHER" id="PTHR45749">
    <property type="match status" value="1"/>
</dbReference>
<name>A0A6G0Y1T6_APHCR</name>
<sequence>MYHNTSASFHLTEQTEAESVLVETLTTENTEVPVASINLFDSSTPDLDLGDLNTGPKQPILKVKYSVQKDAIFCYPCHIFAVTSGDNEETFTKTGFNNWKKLSGAKNAKTKNTRIQKNACSEHHSTAIVQWTEYKKSCQSAAHTEQIKQNREYMKCIIDIVLLLGRQGSAFRGHRENDTSHNKGNFKELCELMSKYYSEFNNKYYNDVTNHSSWLIQNDLINICAENVKSTIIKEIQESGMFSISCDEARCHKQEQLSICIWYPKQLDVQERFLCFVDVSRSKNADALVSALLNFINTSDLDKVPIIGQSYDGANVMSGSKSGVQRKLREAHPQTIYKNAIYVHCMAHRLNLVVVDMSKHLKDARNLFNELEALYITLSQLSDTRWVCRFKSCDALINNYGDIVNVLTYEIDEQESKDVAQAIGVLATIKNFKFIIYLFILHDVLKIINILSVQLQSKLATLGSSACLVNGVKEILEKNRTPEYFAELWEKNINFAENNDISINIPIGSKRRRTETKTLKDYHVTVKTAAENSLCEDDSLKKNYWEEHANYPILDAIIDTCDINSLNLKCEMNVMKNIMKEVNFENIKKHLNEEIFSNLFKIMQVAITLPVRSATCERSFSTMRRINTYVRANMAQGRFTNLGILNIEKDIIVDTEIILNTFSKSNRRIQL</sequence>
<accession>A0A6G0Y1T6</accession>
<keyword evidence="4" id="KW-1185">Reference proteome</keyword>
<dbReference type="InterPro" id="IPR025398">
    <property type="entry name" value="DUF4371"/>
</dbReference>